<dbReference type="RefSeq" id="WP_175148463.1">
    <property type="nucleotide sequence ID" value="NZ_CADIKK010000003.1"/>
</dbReference>
<dbReference type="InterPro" id="IPR036721">
    <property type="entry name" value="RCK_C_sf"/>
</dbReference>
<dbReference type="Pfam" id="PF02254">
    <property type="entry name" value="TrkA_N"/>
    <property type="match status" value="1"/>
</dbReference>
<protein>
    <submittedName>
        <fullName evidence="3">Ktr system potassium uptake protein A</fullName>
    </submittedName>
</protein>
<dbReference type="PROSITE" id="PS51201">
    <property type="entry name" value="RCK_N"/>
    <property type="match status" value="1"/>
</dbReference>
<dbReference type="Pfam" id="PF02080">
    <property type="entry name" value="TrkA_C"/>
    <property type="match status" value="1"/>
</dbReference>
<evidence type="ECO:0000259" key="1">
    <source>
        <dbReference type="PROSITE" id="PS51201"/>
    </source>
</evidence>
<feature type="domain" description="RCK N-terminal" evidence="1">
    <location>
        <begin position="3"/>
        <end position="119"/>
    </location>
</feature>
<evidence type="ECO:0000259" key="2">
    <source>
        <dbReference type="PROSITE" id="PS51202"/>
    </source>
</evidence>
<dbReference type="PANTHER" id="PTHR43833">
    <property type="entry name" value="POTASSIUM CHANNEL PROTEIN 2-RELATED-RELATED"/>
    <property type="match status" value="1"/>
</dbReference>
<dbReference type="PANTHER" id="PTHR43833:SF7">
    <property type="entry name" value="KTR SYSTEM POTASSIUM UPTAKE PROTEIN C"/>
    <property type="match status" value="1"/>
</dbReference>
<name>A0A6S7AWU6_9BURK</name>
<dbReference type="SUPFAM" id="SSF116726">
    <property type="entry name" value="TrkA C-terminal domain-like"/>
    <property type="match status" value="1"/>
</dbReference>
<dbReference type="GO" id="GO:0006813">
    <property type="term" value="P:potassium ion transport"/>
    <property type="evidence" value="ECO:0007669"/>
    <property type="project" value="InterPro"/>
</dbReference>
<dbReference type="InterPro" id="IPR006037">
    <property type="entry name" value="RCK_C"/>
</dbReference>
<keyword evidence="4" id="KW-1185">Reference proteome</keyword>
<dbReference type="Proteomes" id="UP000494365">
    <property type="component" value="Unassembled WGS sequence"/>
</dbReference>
<dbReference type="SUPFAM" id="SSF51735">
    <property type="entry name" value="NAD(P)-binding Rossmann-fold domains"/>
    <property type="match status" value="1"/>
</dbReference>
<sequence>MGKHKYAVVGLGAFGSTVARELESLGNEVLGIDEDEARVNPVADEISHAVIGDGRDERTLRNLGLAEYDGVVVAIGEDLESSILCTLALKNLGVQQVWVKATSPAHHLILEKLGADRIVNPEHHVGVHVARTMIYPHVLDYIALGDDDYVVEFEVPEQLDRHSVSELQLQERYGIEVLAFKRAGSVSTRAGADLLLSRDDRLVLLGRIAALRRFSREKL</sequence>
<evidence type="ECO:0000313" key="3">
    <source>
        <dbReference type="EMBL" id="CAB3780291.1"/>
    </source>
</evidence>
<proteinExistence type="predicted"/>
<reference evidence="3 4" key="1">
    <citation type="submission" date="2020-04" db="EMBL/GenBank/DDBJ databases">
        <authorList>
            <person name="De Canck E."/>
        </authorList>
    </citation>
    <scope>NUCLEOTIDE SEQUENCE [LARGE SCALE GENOMIC DNA]</scope>
    <source>
        <strain evidence="3 4">LMG 28614</strain>
    </source>
</reference>
<dbReference type="Gene3D" id="3.40.50.720">
    <property type="entry name" value="NAD(P)-binding Rossmann-like Domain"/>
    <property type="match status" value="1"/>
</dbReference>
<dbReference type="AlphaFoldDB" id="A0A6S7AWU6"/>
<evidence type="ECO:0000313" key="4">
    <source>
        <dbReference type="Proteomes" id="UP000494365"/>
    </source>
</evidence>
<organism evidence="3 4">
    <name type="scientific">Paraburkholderia ultramafica</name>
    <dbReference type="NCBI Taxonomy" id="1544867"/>
    <lineage>
        <taxon>Bacteria</taxon>
        <taxon>Pseudomonadati</taxon>
        <taxon>Pseudomonadota</taxon>
        <taxon>Betaproteobacteria</taxon>
        <taxon>Burkholderiales</taxon>
        <taxon>Burkholderiaceae</taxon>
        <taxon>Paraburkholderia</taxon>
    </lineage>
</organism>
<dbReference type="Gene3D" id="3.30.70.1450">
    <property type="entry name" value="Regulator of K+ conductance, C-terminal domain"/>
    <property type="match status" value="1"/>
</dbReference>
<accession>A0A6S7AWU6</accession>
<dbReference type="GO" id="GO:0008324">
    <property type="term" value="F:monoatomic cation transmembrane transporter activity"/>
    <property type="evidence" value="ECO:0007669"/>
    <property type="project" value="InterPro"/>
</dbReference>
<gene>
    <name evidence="3" type="primary">ktrA</name>
    <name evidence="3" type="ORF">LMG28614_01032</name>
</gene>
<dbReference type="PROSITE" id="PS51202">
    <property type="entry name" value="RCK_C"/>
    <property type="match status" value="1"/>
</dbReference>
<dbReference type="InterPro" id="IPR003148">
    <property type="entry name" value="RCK_N"/>
</dbReference>
<feature type="domain" description="RCK C-terminal" evidence="2">
    <location>
        <begin position="136"/>
        <end position="219"/>
    </location>
</feature>
<dbReference type="InterPro" id="IPR036291">
    <property type="entry name" value="NAD(P)-bd_dom_sf"/>
</dbReference>
<dbReference type="EMBL" id="CADIKK010000003">
    <property type="protein sequence ID" value="CAB3780291.1"/>
    <property type="molecule type" value="Genomic_DNA"/>
</dbReference>
<dbReference type="InterPro" id="IPR050721">
    <property type="entry name" value="Trk_Ktr_HKT_K-transport"/>
</dbReference>